<sequence>MLLLVLFRLSRVLGGRLETVHSLKSLNEKQITRSWVLIGSMKHGTVRFDERVMIPLQLSPSENQA</sequence>
<dbReference type="Proteomes" id="UP000234632">
    <property type="component" value="Unassembled WGS sequence"/>
</dbReference>
<reference evidence="1 2" key="1">
    <citation type="submission" date="2015-12" db="EMBL/GenBank/DDBJ databases">
        <authorList>
            <person name="Shamseldin A."/>
            <person name="Moawad H."/>
            <person name="Abd El-Rahim W.M."/>
            <person name="Sadowsky M.J."/>
        </authorList>
    </citation>
    <scope>NUCLEOTIDE SEQUENCE [LARGE SCALE GENOMIC DNA]</scope>
    <source>
        <strain evidence="1 2">S43</strain>
    </source>
</reference>
<protein>
    <submittedName>
        <fullName evidence="1">Uncharacterized protein</fullName>
    </submittedName>
</protein>
<name>A0A2N4SXW4_9MICC</name>
<comment type="caution">
    <text evidence="1">The sequence shown here is derived from an EMBL/GenBank/DDBJ whole genome shotgun (WGS) entry which is preliminary data.</text>
</comment>
<dbReference type="EMBL" id="LOMZ01000002">
    <property type="protein sequence ID" value="PLC10818.1"/>
    <property type="molecule type" value="Genomic_DNA"/>
</dbReference>
<gene>
    <name evidence="1" type="ORF">AUQ48_15955</name>
</gene>
<evidence type="ECO:0000313" key="1">
    <source>
        <dbReference type="EMBL" id="PLC10818.1"/>
    </source>
</evidence>
<accession>A0A2N4SXW4</accession>
<dbReference type="AlphaFoldDB" id="A0A2N4SXW4"/>
<organism evidence="1 2">
    <name type="scientific">Kocuria flava</name>
    <dbReference type="NCBI Taxonomy" id="446860"/>
    <lineage>
        <taxon>Bacteria</taxon>
        <taxon>Bacillati</taxon>
        <taxon>Actinomycetota</taxon>
        <taxon>Actinomycetes</taxon>
        <taxon>Micrococcales</taxon>
        <taxon>Micrococcaceae</taxon>
        <taxon>Kocuria</taxon>
    </lineage>
</organism>
<evidence type="ECO:0000313" key="2">
    <source>
        <dbReference type="Proteomes" id="UP000234632"/>
    </source>
</evidence>
<proteinExistence type="predicted"/>